<dbReference type="EMBL" id="SRLS01000015">
    <property type="protein sequence ID" value="TGE16344.1"/>
    <property type="molecule type" value="Genomic_DNA"/>
</dbReference>
<name>A0A380FY89_9STAP</name>
<evidence type="ECO:0000313" key="4">
    <source>
        <dbReference type="EMBL" id="TGE16344.1"/>
    </source>
</evidence>
<dbReference type="GO" id="GO:0006508">
    <property type="term" value="P:proteolysis"/>
    <property type="evidence" value="ECO:0007669"/>
    <property type="project" value="UniProtKB-KW"/>
</dbReference>
<protein>
    <submittedName>
        <fullName evidence="3">CAAX amino terminal protease family protein</fullName>
    </submittedName>
    <submittedName>
        <fullName evidence="4">CPBP family intramembrane metalloprotease</fullName>
    </submittedName>
</protein>
<keyword evidence="1" id="KW-1133">Transmembrane helix</keyword>
<dbReference type="GO" id="GO:0004175">
    <property type="term" value="F:endopeptidase activity"/>
    <property type="evidence" value="ECO:0007669"/>
    <property type="project" value="UniProtKB-ARBA"/>
</dbReference>
<dbReference type="GO" id="GO:0080120">
    <property type="term" value="P:CAAX-box protein maturation"/>
    <property type="evidence" value="ECO:0007669"/>
    <property type="project" value="UniProtKB-ARBA"/>
</dbReference>
<feature type="domain" description="CAAX prenyl protease 2/Lysostaphin resistance protein A-like" evidence="2">
    <location>
        <begin position="125"/>
        <end position="212"/>
    </location>
</feature>
<dbReference type="PANTHER" id="PTHR36435">
    <property type="entry name" value="SLR1288 PROTEIN"/>
    <property type="match status" value="1"/>
</dbReference>
<feature type="transmembrane region" description="Helical" evidence="1">
    <location>
        <begin position="177"/>
        <end position="195"/>
    </location>
</feature>
<evidence type="ECO:0000256" key="1">
    <source>
        <dbReference type="SAM" id="Phobius"/>
    </source>
</evidence>
<dbReference type="OrthoDB" id="8754470at2"/>
<reference evidence="3 5" key="1">
    <citation type="submission" date="2018-06" db="EMBL/GenBank/DDBJ databases">
        <authorList>
            <consortium name="Pathogen Informatics"/>
            <person name="Doyle S."/>
        </authorList>
    </citation>
    <scope>NUCLEOTIDE SEQUENCE [LARGE SCALE GENOMIC DNA]</scope>
    <source>
        <strain evidence="3 5">NCTC13830</strain>
    </source>
</reference>
<dbReference type="PANTHER" id="PTHR36435:SF1">
    <property type="entry name" value="CAAX AMINO TERMINAL PROTEASE FAMILY PROTEIN"/>
    <property type="match status" value="1"/>
</dbReference>
<keyword evidence="1" id="KW-0812">Transmembrane</keyword>
<keyword evidence="6" id="KW-1185">Reference proteome</keyword>
<feature type="transmembrane region" description="Helical" evidence="1">
    <location>
        <begin position="53"/>
        <end position="73"/>
    </location>
</feature>
<proteinExistence type="predicted"/>
<dbReference type="Proteomes" id="UP000254047">
    <property type="component" value="Unassembled WGS sequence"/>
</dbReference>
<evidence type="ECO:0000313" key="5">
    <source>
        <dbReference type="Proteomes" id="UP000254047"/>
    </source>
</evidence>
<dbReference type="Proteomes" id="UP000297598">
    <property type="component" value="Unassembled WGS sequence"/>
</dbReference>
<dbReference type="EMBL" id="UHDO01000001">
    <property type="protein sequence ID" value="SUM42741.1"/>
    <property type="molecule type" value="Genomic_DNA"/>
</dbReference>
<feature type="transmembrane region" description="Helical" evidence="1">
    <location>
        <begin position="21"/>
        <end position="47"/>
    </location>
</feature>
<keyword evidence="1" id="KW-0472">Membrane</keyword>
<organism evidence="3 5">
    <name type="scientific">Staphylococcus petrasii</name>
    <dbReference type="NCBI Taxonomy" id="1276936"/>
    <lineage>
        <taxon>Bacteria</taxon>
        <taxon>Bacillati</taxon>
        <taxon>Bacillota</taxon>
        <taxon>Bacilli</taxon>
        <taxon>Bacillales</taxon>
        <taxon>Staphylococcaceae</taxon>
        <taxon>Staphylococcus</taxon>
    </lineage>
</organism>
<evidence type="ECO:0000313" key="6">
    <source>
        <dbReference type="Proteomes" id="UP000297598"/>
    </source>
</evidence>
<gene>
    <name evidence="4" type="ORF">BJR09_09475</name>
    <name evidence="3" type="ORF">NCTC13830_00263</name>
</gene>
<keyword evidence="4" id="KW-0482">Metalloprotease</keyword>
<dbReference type="RefSeq" id="WP_103296976.1">
    <property type="nucleotide sequence ID" value="NZ_PPQT01000003.1"/>
</dbReference>
<dbReference type="GO" id="GO:0008237">
    <property type="term" value="F:metallopeptidase activity"/>
    <property type="evidence" value="ECO:0007669"/>
    <property type="project" value="UniProtKB-KW"/>
</dbReference>
<feature type="transmembrane region" description="Helical" evidence="1">
    <location>
        <begin position="85"/>
        <end position="105"/>
    </location>
</feature>
<feature type="transmembrane region" description="Helical" evidence="1">
    <location>
        <begin position="125"/>
        <end position="144"/>
    </location>
</feature>
<keyword evidence="3" id="KW-0645">Protease</keyword>
<reference evidence="4 6" key="2">
    <citation type="submission" date="2019-04" db="EMBL/GenBank/DDBJ databases">
        <title>Genomic characterization of Staphylococcus petrasii strains.</title>
        <authorList>
            <person name="Vrbovska V."/>
            <person name="Kovarovic V."/>
            <person name="Maslanova I."/>
            <person name="Indrakova A."/>
            <person name="Petras P."/>
            <person name="Sedo O."/>
            <person name="Svec P."/>
            <person name="Fisarova L."/>
            <person name="Sedlacek I."/>
            <person name="Doskar J."/>
            <person name="Pantucek R."/>
        </authorList>
    </citation>
    <scope>NUCLEOTIDE SEQUENCE [LARGE SCALE GENOMIC DNA]</scope>
    <source>
        <strain evidence="4 6">P5404</strain>
    </source>
</reference>
<sequence length="221" mass="25432">MSQEQVESQTKSSDFQISHKAYWKLLLQSIFMMFVMFFAESMVLGLAEESPKYFWVSIIPIVIAFLLLWVFKLKLFNFSKITKQQWILIIIGFALMFGVDYLYSFFMPETNNEKGLEEDYKNVPILLQFLSIGFLGPILEEVIFRGLLIKGIFRGVPIIGAIVSVILFAGAHGPTTIGEWFVYGFSGLIFVFAYLKTGRLEVAILTHILNNSFVVIQNYFW</sequence>
<evidence type="ECO:0000259" key="2">
    <source>
        <dbReference type="Pfam" id="PF02517"/>
    </source>
</evidence>
<dbReference type="InterPro" id="IPR052710">
    <property type="entry name" value="CAAX_protease"/>
</dbReference>
<evidence type="ECO:0000313" key="3">
    <source>
        <dbReference type="EMBL" id="SUM42741.1"/>
    </source>
</evidence>
<keyword evidence="4" id="KW-0378">Hydrolase</keyword>
<dbReference type="InterPro" id="IPR003675">
    <property type="entry name" value="Rce1/LyrA-like_dom"/>
</dbReference>
<dbReference type="AlphaFoldDB" id="A0A380FY89"/>
<feature type="transmembrane region" description="Helical" evidence="1">
    <location>
        <begin position="151"/>
        <end position="171"/>
    </location>
</feature>
<dbReference type="Pfam" id="PF02517">
    <property type="entry name" value="Rce1-like"/>
    <property type="match status" value="1"/>
</dbReference>
<accession>A0A380FY89</accession>